<dbReference type="AlphaFoldDB" id="A0A7R9IGT4"/>
<evidence type="ECO:0000256" key="2">
    <source>
        <dbReference type="ARBA" id="ARBA00022927"/>
    </source>
</evidence>
<dbReference type="GO" id="GO:0032456">
    <property type="term" value="P:endocytic recycling"/>
    <property type="evidence" value="ECO:0007669"/>
    <property type="project" value="InterPro"/>
</dbReference>
<evidence type="ECO:0000313" key="5">
    <source>
        <dbReference type="EMBL" id="CAD7458043.1"/>
    </source>
</evidence>
<dbReference type="GO" id="GO:0005829">
    <property type="term" value="C:cytosol"/>
    <property type="evidence" value="ECO:0007669"/>
    <property type="project" value="GOC"/>
</dbReference>
<proteinExistence type="predicted"/>
<dbReference type="PANTHER" id="PTHR13258:SF0">
    <property type="entry name" value="SYNDETIN"/>
    <property type="match status" value="1"/>
</dbReference>
<dbReference type="GO" id="GO:0015031">
    <property type="term" value="P:protein transport"/>
    <property type="evidence" value="ECO:0007669"/>
    <property type="project" value="UniProtKB-KW"/>
</dbReference>
<reference evidence="5" key="1">
    <citation type="submission" date="2020-11" db="EMBL/GenBank/DDBJ databases">
        <authorList>
            <person name="Tran Van P."/>
        </authorList>
    </citation>
    <scope>NUCLEOTIDE SEQUENCE</scope>
</reference>
<dbReference type="InterPro" id="IPR019515">
    <property type="entry name" value="VPS54_N"/>
</dbReference>
<dbReference type="InterPro" id="IPR040047">
    <property type="entry name" value="VPS50"/>
</dbReference>
<dbReference type="GO" id="GO:1990745">
    <property type="term" value="C:EARP complex"/>
    <property type="evidence" value="ECO:0007669"/>
    <property type="project" value="InterPro"/>
</dbReference>
<dbReference type="Pfam" id="PF10475">
    <property type="entry name" value="Vps54_N"/>
    <property type="match status" value="1"/>
</dbReference>
<accession>A0A7R9IGT4</accession>
<evidence type="ECO:0000256" key="3">
    <source>
        <dbReference type="ARBA" id="ARBA00023054"/>
    </source>
</evidence>
<evidence type="ECO:0000259" key="4">
    <source>
        <dbReference type="Pfam" id="PF10475"/>
    </source>
</evidence>
<organism evidence="5">
    <name type="scientific">Timema tahoe</name>
    <dbReference type="NCBI Taxonomy" id="61484"/>
    <lineage>
        <taxon>Eukaryota</taxon>
        <taxon>Metazoa</taxon>
        <taxon>Ecdysozoa</taxon>
        <taxon>Arthropoda</taxon>
        <taxon>Hexapoda</taxon>
        <taxon>Insecta</taxon>
        <taxon>Pterygota</taxon>
        <taxon>Neoptera</taxon>
        <taxon>Polyneoptera</taxon>
        <taxon>Phasmatodea</taxon>
        <taxon>Timematodea</taxon>
        <taxon>Timematoidea</taxon>
        <taxon>Timematidae</taxon>
        <taxon>Timema</taxon>
    </lineage>
</organism>
<protein>
    <recommendedName>
        <fullName evidence="4">Vacuolar protein sorting-associated protein 54 N-terminal domain-containing protein</fullName>
    </recommendedName>
</protein>
<keyword evidence="1" id="KW-0813">Transport</keyword>
<evidence type="ECO:0000256" key="1">
    <source>
        <dbReference type="ARBA" id="ARBA00022448"/>
    </source>
</evidence>
<name>A0A7R9IGT4_9NEOP</name>
<sequence>MQNLSIYTSYNQGHPKTKKTMKQGSEVSKVSSEVFRILEIQKELQSTLKICQIGRSHLFLAKRQFTTASLGILANYRKRQVVQGLLHYLQTIKTLQRTDERLQELLSEGDYPSAIRLLLECQNAAATYKHFTCVAALSGKLQDTLEMAEEQLDQALSQVTSRIIALCIGDRMLCPTVASDGSLNT</sequence>
<keyword evidence="3" id="KW-0175">Coiled coil</keyword>
<dbReference type="PANTHER" id="PTHR13258">
    <property type="entry name" value="SYNDETIN"/>
    <property type="match status" value="1"/>
</dbReference>
<keyword evidence="2" id="KW-0653">Protein transport</keyword>
<dbReference type="GO" id="GO:0000149">
    <property type="term" value="F:SNARE binding"/>
    <property type="evidence" value="ECO:0007669"/>
    <property type="project" value="TreeGrafter"/>
</dbReference>
<feature type="domain" description="Vacuolar protein sorting-associated protein 54 N-terminal" evidence="4">
    <location>
        <begin position="28"/>
        <end position="161"/>
    </location>
</feature>
<dbReference type="EMBL" id="OE002047">
    <property type="protein sequence ID" value="CAD7458043.1"/>
    <property type="molecule type" value="Genomic_DNA"/>
</dbReference>
<gene>
    <name evidence="5" type="ORF">TTEB3V08_LOCUS6030</name>
</gene>
<dbReference type="GO" id="GO:0042147">
    <property type="term" value="P:retrograde transport, endosome to Golgi"/>
    <property type="evidence" value="ECO:0007669"/>
    <property type="project" value="InterPro"/>
</dbReference>